<name>A0ABW5ZAD1_9FLAO</name>
<sequence>MSTTFVYNTGEYKTESKNLELVFGVFIDGTLNNKDNTDLRNKFARTSDSGIIDYELSDDEIAKIEKDSYKKVKNKGRIEKLLANRYRTPEEQKELDSFSQKDKYLVASHRTFMDRMGTDNSFGNDYTNVARMWKYCEPNYAVYVEGMGTDKESRDSQDGFAFGAGLTGIRARVRNGCEQVADLIKKEIKKDNEKSLKKITFDVFGFSRGAASARNFVHEVQLKQGYEKAKDFKIPDGYHTFDSSTNDDMPQRKSRKAKVDADELEVDESFLVDDKLPQMGHLGYSLLLNTDLTFEDLNDIQIVVRFIGIYDTVSSYYEKGGLGQYDVNGNLKDDGAFGKIANEAISTNFDSNVEPLKLNKLGAYQKLVHFTAKNEHRKNFSLTRVPGANIVNEQGKIKTVERNFPGVHCDIGGAYLTGEEKVDEIGTSLSDSGYKTKFWDYVIPGALLIKKRGLKALKQDLCDESWFNDLELEIKWQIGWVPPFTSFKKLTGTRKEVKKEYSYISLHFMEEYARETAMEAYFTDSIKSWFSVEGFLQNVKNHMSPYAKGEHNEEWDFTSDHELKKRKNEREKQESLENELNRKSEKDGANNFSGTLIEEETFETVALDEVVVYADQQMLRRLRNEYLHWSSNRDWFGMQPNTNRKRKEF</sequence>
<dbReference type="Proteomes" id="UP001597549">
    <property type="component" value="Unassembled WGS sequence"/>
</dbReference>
<accession>A0ABW5ZAD1</accession>
<feature type="domain" description="T6SS Phospholipase effector Tle1-like catalytic" evidence="2">
    <location>
        <begin position="117"/>
        <end position="421"/>
    </location>
</feature>
<protein>
    <submittedName>
        <fullName evidence="3">Phospholipase effector Tle1 domain-containing protein</fullName>
    </submittedName>
</protein>
<dbReference type="RefSeq" id="WP_379808774.1">
    <property type="nucleotide sequence ID" value="NZ_JBHUOL010000022.1"/>
</dbReference>
<proteinExistence type="predicted"/>
<gene>
    <name evidence="3" type="ORF">ACFSX9_14035</name>
</gene>
<evidence type="ECO:0000313" key="4">
    <source>
        <dbReference type="Proteomes" id="UP001597549"/>
    </source>
</evidence>
<dbReference type="EMBL" id="JBHUOL010000022">
    <property type="protein sequence ID" value="MFD2909854.1"/>
    <property type="molecule type" value="Genomic_DNA"/>
</dbReference>
<dbReference type="PANTHER" id="PTHR33840">
    <property type="match status" value="1"/>
</dbReference>
<dbReference type="PANTHER" id="PTHR33840:SF1">
    <property type="entry name" value="TLE1 PHOSPHOLIPASE DOMAIN-CONTAINING PROTEIN"/>
    <property type="match status" value="1"/>
</dbReference>
<keyword evidence="4" id="KW-1185">Reference proteome</keyword>
<evidence type="ECO:0000313" key="3">
    <source>
        <dbReference type="EMBL" id="MFD2909854.1"/>
    </source>
</evidence>
<dbReference type="InterPro" id="IPR018712">
    <property type="entry name" value="Tle1-like_cat"/>
</dbReference>
<evidence type="ECO:0000259" key="2">
    <source>
        <dbReference type="Pfam" id="PF09994"/>
    </source>
</evidence>
<dbReference type="Pfam" id="PF09994">
    <property type="entry name" value="T6SS_Tle1-like_cat"/>
    <property type="match status" value="1"/>
</dbReference>
<evidence type="ECO:0000256" key="1">
    <source>
        <dbReference type="SAM" id="MobiDB-lite"/>
    </source>
</evidence>
<comment type="caution">
    <text evidence="3">The sequence shown here is derived from an EMBL/GenBank/DDBJ whole genome shotgun (WGS) entry which is preliminary data.</text>
</comment>
<organism evidence="3 4">
    <name type="scientific">Flavobacterium ardleyense</name>
    <dbReference type="NCBI Taxonomy" id="2038737"/>
    <lineage>
        <taxon>Bacteria</taxon>
        <taxon>Pseudomonadati</taxon>
        <taxon>Bacteroidota</taxon>
        <taxon>Flavobacteriia</taxon>
        <taxon>Flavobacteriales</taxon>
        <taxon>Flavobacteriaceae</taxon>
        <taxon>Flavobacterium</taxon>
    </lineage>
</organism>
<feature type="region of interest" description="Disordered" evidence="1">
    <location>
        <begin position="557"/>
        <end position="591"/>
    </location>
</feature>
<feature type="compositionally biased region" description="Basic and acidic residues" evidence="1">
    <location>
        <begin position="557"/>
        <end position="588"/>
    </location>
</feature>
<reference evidence="4" key="1">
    <citation type="journal article" date="2019" name="Int. J. Syst. Evol. Microbiol.">
        <title>The Global Catalogue of Microorganisms (GCM) 10K type strain sequencing project: providing services to taxonomists for standard genome sequencing and annotation.</title>
        <authorList>
            <consortium name="The Broad Institute Genomics Platform"/>
            <consortium name="The Broad Institute Genome Sequencing Center for Infectious Disease"/>
            <person name="Wu L."/>
            <person name="Ma J."/>
        </authorList>
    </citation>
    <scope>NUCLEOTIDE SEQUENCE [LARGE SCALE GENOMIC DNA]</scope>
    <source>
        <strain evidence="4">KCTC 52644</strain>
    </source>
</reference>